<feature type="compositionally biased region" description="Basic residues" evidence="10">
    <location>
        <begin position="389"/>
        <end position="404"/>
    </location>
</feature>
<evidence type="ECO:0000256" key="3">
    <source>
        <dbReference type="ARBA" id="ARBA00011050"/>
    </source>
</evidence>
<reference evidence="13" key="1">
    <citation type="submission" date="2020-07" db="EMBL/GenBank/DDBJ databases">
        <title>Draft Genome Sequence of a Deep-Sea Yeast, Naganishia (Cryptococcus) liquefaciens strain N6.</title>
        <authorList>
            <person name="Han Y.W."/>
            <person name="Kajitani R."/>
            <person name="Morimoto H."/>
            <person name="Parhat M."/>
            <person name="Tsubouchi H."/>
            <person name="Bakenova O."/>
            <person name="Ogata M."/>
            <person name="Argunhan B."/>
            <person name="Aoki R."/>
            <person name="Kajiwara S."/>
            <person name="Itoh T."/>
            <person name="Iwasaki H."/>
        </authorList>
    </citation>
    <scope>NUCLEOTIDE SEQUENCE</scope>
    <source>
        <strain evidence="13">N6</strain>
    </source>
</reference>
<feature type="region of interest" description="Disordered" evidence="10">
    <location>
        <begin position="795"/>
        <end position="820"/>
    </location>
</feature>
<name>A0A8H3TVY8_9TREE</name>
<evidence type="ECO:0000256" key="8">
    <source>
        <dbReference type="ARBA" id="ARBA00023242"/>
    </source>
</evidence>
<evidence type="ECO:0000256" key="10">
    <source>
        <dbReference type="SAM" id="MobiDB-lite"/>
    </source>
</evidence>
<dbReference type="InterPro" id="IPR012921">
    <property type="entry name" value="SPOC_C"/>
</dbReference>
<organism evidence="13 14">
    <name type="scientific">Naganishia liquefaciens</name>
    <dbReference type="NCBI Taxonomy" id="104408"/>
    <lineage>
        <taxon>Eukaryota</taxon>
        <taxon>Fungi</taxon>
        <taxon>Dikarya</taxon>
        <taxon>Basidiomycota</taxon>
        <taxon>Agaricomycotina</taxon>
        <taxon>Tremellomycetes</taxon>
        <taxon>Filobasidiales</taxon>
        <taxon>Filobasidiaceae</taxon>
        <taxon>Naganishia</taxon>
    </lineage>
</organism>
<evidence type="ECO:0000256" key="4">
    <source>
        <dbReference type="ARBA" id="ARBA00021616"/>
    </source>
</evidence>
<dbReference type="Pfam" id="PF00628">
    <property type="entry name" value="PHD"/>
    <property type="match status" value="1"/>
</dbReference>
<feature type="region of interest" description="Disordered" evidence="10">
    <location>
        <begin position="37"/>
        <end position="59"/>
    </location>
</feature>
<dbReference type="InterPro" id="IPR019786">
    <property type="entry name" value="Zinc_finger_PHD-type_CS"/>
</dbReference>
<comment type="subcellular location">
    <subcellularLocation>
        <location evidence="2">Nucleus</location>
    </subcellularLocation>
</comment>
<keyword evidence="8" id="KW-0539">Nucleus</keyword>
<dbReference type="Gene3D" id="1.10.472.30">
    <property type="entry name" value="Transcription elongation factor S-II, central domain"/>
    <property type="match status" value="1"/>
</dbReference>
<dbReference type="Pfam" id="PF07500">
    <property type="entry name" value="TFIIS_M"/>
    <property type="match status" value="1"/>
</dbReference>
<evidence type="ECO:0000256" key="5">
    <source>
        <dbReference type="ARBA" id="ARBA00022723"/>
    </source>
</evidence>
<dbReference type="PROSITE" id="PS50016">
    <property type="entry name" value="ZF_PHD_2"/>
    <property type="match status" value="1"/>
</dbReference>
<feature type="domain" description="PHD-type" evidence="11">
    <location>
        <begin position="104"/>
        <end position="154"/>
    </location>
</feature>
<dbReference type="CDD" id="cd21538">
    <property type="entry name" value="SPOC_TFIIS"/>
    <property type="match status" value="1"/>
</dbReference>
<dbReference type="SUPFAM" id="SSF46942">
    <property type="entry name" value="Elongation factor TFIIS domain 2"/>
    <property type="match status" value="1"/>
</dbReference>
<dbReference type="InterPro" id="IPR013083">
    <property type="entry name" value="Znf_RING/FYVE/PHD"/>
</dbReference>
<dbReference type="InterPro" id="IPR037869">
    <property type="entry name" value="Spp1/CFP1"/>
</dbReference>
<comment type="similarity">
    <text evidence="3">Belongs to the BYE1 family.</text>
</comment>
<feature type="region of interest" description="Disordered" evidence="10">
    <location>
        <begin position="1181"/>
        <end position="1200"/>
    </location>
</feature>
<feature type="region of interest" description="Disordered" evidence="10">
    <location>
        <begin position="209"/>
        <end position="240"/>
    </location>
</feature>
<dbReference type="AlphaFoldDB" id="A0A8H3TVY8"/>
<evidence type="ECO:0000259" key="11">
    <source>
        <dbReference type="PROSITE" id="PS50016"/>
    </source>
</evidence>
<feature type="region of interest" description="Disordered" evidence="10">
    <location>
        <begin position="574"/>
        <end position="679"/>
    </location>
</feature>
<dbReference type="SMART" id="SM00249">
    <property type="entry name" value="PHD"/>
    <property type="match status" value="1"/>
</dbReference>
<dbReference type="GO" id="GO:0045893">
    <property type="term" value="P:positive regulation of DNA-templated transcription"/>
    <property type="evidence" value="ECO:0007669"/>
    <property type="project" value="TreeGrafter"/>
</dbReference>
<dbReference type="Proteomes" id="UP000620104">
    <property type="component" value="Unassembled WGS sequence"/>
</dbReference>
<dbReference type="InterPro" id="IPR019787">
    <property type="entry name" value="Znf_PHD-finger"/>
</dbReference>
<feature type="region of interest" description="Disordered" evidence="10">
    <location>
        <begin position="278"/>
        <end position="492"/>
    </location>
</feature>
<dbReference type="PROSITE" id="PS51321">
    <property type="entry name" value="TFIIS_CENTRAL"/>
    <property type="match status" value="1"/>
</dbReference>
<dbReference type="InterPro" id="IPR011011">
    <property type="entry name" value="Znf_FYVE_PHD"/>
</dbReference>
<dbReference type="PANTHER" id="PTHR46174">
    <property type="entry name" value="CXXC-TYPE ZINC FINGER PROTEIN 1"/>
    <property type="match status" value="1"/>
</dbReference>
<feature type="compositionally biased region" description="Polar residues" evidence="10">
    <location>
        <begin position="802"/>
        <end position="820"/>
    </location>
</feature>
<keyword evidence="5" id="KW-0479">Metal-binding</keyword>
<dbReference type="Pfam" id="PF07744">
    <property type="entry name" value="SPOC"/>
    <property type="match status" value="1"/>
</dbReference>
<evidence type="ECO:0000256" key="9">
    <source>
        <dbReference type="PROSITE-ProRule" id="PRU00146"/>
    </source>
</evidence>
<evidence type="ECO:0000256" key="2">
    <source>
        <dbReference type="ARBA" id="ARBA00004123"/>
    </source>
</evidence>
<comment type="function">
    <text evidence="1">Negative regulator of transcription elongation.</text>
</comment>
<dbReference type="PANTHER" id="PTHR46174:SF1">
    <property type="entry name" value="CXXC-TYPE ZINC FINGER PROTEIN 1"/>
    <property type="match status" value="1"/>
</dbReference>
<feature type="region of interest" description="Disordered" evidence="10">
    <location>
        <begin position="76"/>
        <end position="98"/>
    </location>
</feature>
<feature type="compositionally biased region" description="Low complexity" evidence="10">
    <location>
        <begin position="652"/>
        <end position="669"/>
    </location>
</feature>
<evidence type="ECO:0000256" key="7">
    <source>
        <dbReference type="ARBA" id="ARBA00022833"/>
    </source>
</evidence>
<dbReference type="PROSITE" id="PS01359">
    <property type="entry name" value="ZF_PHD_1"/>
    <property type="match status" value="1"/>
</dbReference>
<dbReference type="InterPro" id="IPR036575">
    <property type="entry name" value="TFIIS_cen_dom_sf"/>
</dbReference>
<evidence type="ECO:0000259" key="12">
    <source>
        <dbReference type="PROSITE" id="PS51321"/>
    </source>
</evidence>
<dbReference type="OrthoDB" id="436852at2759"/>
<dbReference type="InterPro" id="IPR001965">
    <property type="entry name" value="Znf_PHD"/>
</dbReference>
<dbReference type="GO" id="GO:0006351">
    <property type="term" value="P:DNA-templated transcription"/>
    <property type="evidence" value="ECO:0007669"/>
    <property type="project" value="InterPro"/>
</dbReference>
<keyword evidence="7" id="KW-0862">Zinc</keyword>
<evidence type="ECO:0000313" key="13">
    <source>
        <dbReference type="EMBL" id="GHJ87750.1"/>
    </source>
</evidence>
<feature type="region of interest" description="Disordered" evidence="10">
    <location>
        <begin position="921"/>
        <end position="946"/>
    </location>
</feature>
<feature type="compositionally biased region" description="Basic and acidic residues" evidence="10">
    <location>
        <begin position="301"/>
        <end position="315"/>
    </location>
</feature>
<keyword evidence="6 9" id="KW-0863">Zinc-finger</keyword>
<gene>
    <name evidence="13" type="ORF">NliqN6_4152</name>
</gene>
<feature type="compositionally biased region" description="Basic and acidic residues" evidence="10">
    <location>
        <begin position="373"/>
        <end position="387"/>
    </location>
</feature>
<protein>
    <recommendedName>
        <fullName evidence="4">Transcription factor BYE1</fullName>
    </recommendedName>
</protein>
<sequence>MAIEADAAPSRVSGRVRIPSIRAREAAEVASISAAAAASKKQRIATHQSTSTPTTSSFSGLSVALQTGSKILWNSGRSKSGVSGKEKGDETQADNESDEEEDNTLYCLCRRRDNEGRKMVECESCNDWFHQDCVKLTEIVDLIDKWYCSACISTSRDALRIIWKKDIVSQPIDLNNSQAAPSSRGRSINIAKQAALRRRKPYLGEHRFERSAARYSSPSPMGEEVSKTPSPEELASTSASVKAEALPLNIDETHSTLSASPSLSPVLPSYSSPPHVFLREPSYSPNRAAIPLPTQKRKSIHLTEKAPRGTRDSSTERSSTWQDRSRPRIQDPAFHRRPVTQKSSRISDHHISKKRKESLSESVPRSVRRPRPKPRDCESESDADFHHTTSPHRNHSPHKERKKTRLPERYHEAAQIPLQNEYSTPAVASRSTIGKARRRDLDVKRLESAQRKRTQGAAEKDTITGNKEGNSRKRKPHVPAKAPSAPLSKRRPATLKMNRRLIAVQKAAAPVNTAPMTAEEVEIRDRAPALGLAADAVRAHCLGKLEVAFFRVFTAYFRTLRMAQVDGSKFIPPNELPPFADGGSFSSRQSPQGRRYDQSTGADVMQVAPPIRITEPIVLDEDDTPEPVPPSGLNGHDQATQPNGSGLADPVSSSIGISGGPQSSQLSIGDLSTLPTSQRATRESIVRLNIPHDSEIETNATEYAKEVEQALFIKTKEYSRERKVWVAGSHYKQQYHLVISSLDGDLRTDLRNGFATRSISPATIAIMSSSDLASEARLREMAMYEEDTYKSLGVRFDGKRPQQPSIQATQHPSDVLSLSESANSSTIDLDSIVDLDADPHEQSVTTACVDSFLNGEREAGPEAEPEIFTSDTANFPLYAESPGLIAGPALLGHPATSDSTSMRPCPVSMVDKEDPFYCSVQRDRSGSVPAGTRTYPDPMASANGTKTSDHAAMEDASPEQLEASISVMYAEYCVNDEEEEDAIQKQTPLPRVEKEFQRRSVVWRGGLLNPAADPEPLSVHARQAAGPDYSGHPGVWKFLNPKDDITLIGRLPAENSVKYLEQNQLLPNRELIIVSFSASNQDAASRAKFEALFNFHRERNRHGVASPYAKGTALPQGSVKDMYLVPVRPDDSLDFLDLMPNSFLPRVRTQNMLLGVYVIERTCKELFPPEVLMTRISSSPRPVITGADSGSPKRTLTQQR</sequence>
<comment type="caution">
    <text evidence="13">The sequence shown here is derived from an EMBL/GenBank/DDBJ whole genome shotgun (WGS) entry which is preliminary data.</text>
</comment>
<proteinExistence type="inferred from homology"/>
<feature type="domain" description="TFIIS central" evidence="12">
    <location>
        <begin position="681"/>
        <end position="800"/>
    </location>
</feature>
<dbReference type="InterPro" id="IPR003618">
    <property type="entry name" value="TFIIS_cen_dom"/>
</dbReference>
<dbReference type="EMBL" id="BLZA01000023">
    <property type="protein sequence ID" value="GHJ87750.1"/>
    <property type="molecule type" value="Genomic_DNA"/>
</dbReference>
<keyword evidence="14" id="KW-1185">Reference proteome</keyword>
<feature type="compositionally biased region" description="Low complexity" evidence="10">
    <location>
        <begin position="46"/>
        <end position="59"/>
    </location>
</feature>
<feature type="compositionally biased region" description="Basic and acidic residues" evidence="10">
    <location>
        <begin position="439"/>
        <end position="450"/>
    </location>
</feature>
<evidence type="ECO:0000313" key="14">
    <source>
        <dbReference type="Proteomes" id="UP000620104"/>
    </source>
</evidence>
<evidence type="ECO:0000256" key="6">
    <source>
        <dbReference type="ARBA" id="ARBA00022771"/>
    </source>
</evidence>
<dbReference type="GO" id="GO:0008270">
    <property type="term" value="F:zinc ion binding"/>
    <property type="evidence" value="ECO:0007669"/>
    <property type="project" value="UniProtKB-KW"/>
</dbReference>
<dbReference type="SUPFAM" id="SSF57903">
    <property type="entry name" value="FYVE/PHD zinc finger"/>
    <property type="match status" value="1"/>
</dbReference>
<evidence type="ECO:0000256" key="1">
    <source>
        <dbReference type="ARBA" id="ARBA00002311"/>
    </source>
</evidence>
<accession>A0A8H3TVY8</accession>
<dbReference type="GO" id="GO:0048188">
    <property type="term" value="C:Set1C/COMPASS complex"/>
    <property type="evidence" value="ECO:0007669"/>
    <property type="project" value="InterPro"/>
</dbReference>
<dbReference type="Gene3D" id="3.30.40.10">
    <property type="entry name" value="Zinc/RING finger domain, C3HC4 (zinc finger)"/>
    <property type="match status" value="1"/>
</dbReference>